<dbReference type="EMBL" id="CP000283">
    <property type="protein sequence ID" value="ABE40659.1"/>
    <property type="molecule type" value="Genomic_DNA"/>
</dbReference>
<dbReference type="HOGENOM" id="CLU_1968866_0_0_5"/>
<reference evidence="2 3" key="1">
    <citation type="submission" date="2006-03" db="EMBL/GenBank/DDBJ databases">
        <title>Complete sequence of Rhodopseudomonas palustris BisB5.</title>
        <authorList>
            <consortium name="US DOE Joint Genome Institute"/>
            <person name="Copeland A."/>
            <person name="Lucas S."/>
            <person name="Lapidus A."/>
            <person name="Barry K."/>
            <person name="Detter J.C."/>
            <person name="Glavina del Rio T."/>
            <person name="Hammon N."/>
            <person name="Israni S."/>
            <person name="Dalin E."/>
            <person name="Tice H."/>
            <person name="Pitluck S."/>
            <person name="Chain P."/>
            <person name="Malfatti S."/>
            <person name="Shin M."/>
            <person name="Vergez L."/>
            <person name="Schmutz J."/>
            <person name="Larimer F."/>
            <person name="Land M."/>
            <person name="Hauser L."/>
            <person name="Pelletier D.A."/>
            <person name="Kyrpides N."/>
            <person name="Lykidis A."/>
            <person name="Oda Y."/>
            <person name="Harwood C.S."/>
            <person name="Richardson P."/>
        </authorList>
    </citation>
    <scope>NUCLEOTIDE SEQUENCE [LARGE SCALE GENOMIC DNA]</scope>
    <source>
        <strain evidence="2 3">BisB5</strain>
    </source>
</reference>
<dbReference type="Proteomes" id="UP000001818">
    <property type="component" value="Chromosome"/>
</dbReference>
<dbReference type="KEGG" id="rpd:RPD_3436"/>
<dbReference type="InterPro" id="IPR041238">
    <property type="entry name" value="Rap1a"/>
</dbReference>
<name>Q133T0_RHOPS</name>
<accession>Q133T0</accession>
<gene>
    <name evidence="2" type="ordered locus">RPD_3436</name>
</gene>
<dbReference type="Gene3D" id="1.10.890.40">
    <property type="match status" value="1"/>
</dbReference>
<dbReference type="eggNOG" id="ENOG5032CW5">
    <property type="taxonomic scope" value="Bacteria"/>
</dbReference>
<evidence type="ECO:0000313" key="2">
    <source>
        <dbReference type="EMBL" id="ABE40659.1"/>
    </source>
</evidence>
<dbReference type="Pfam" id="PF18602">
    <property type="entry name" value="Rap1a"/>
    <property type="match status" value="1"/>
</dbReference>
<dbReference type="AlphaFoldDB" id="Q133T0"/>
<protein>
    <recommendedName>
        <fullName evidence="1">Rap1a immunity protein domain-containing protein</fullName>
    </recommendedName>
</protein>
<organism evidence="2 3">
    <name type="scientific">Rhodopseudomonas palustris (strain BisB5)</name>
    <dbReference type="NCBI Taxonomy" id="316057"/>
    <lineage>
        <taxon>Bacteria</taxon>
        <taxon>Pseudomonadati</taxon>
        <taxon>Pseudomonadota</taxon>
        <taxon>Alphaproteobacteria</taxon>
        <taxon>Hyphomicrobiales</taxon>
        <taxon>Nitrobacteraceae</taxon>
        <taxon>Rhodopseudomonas</taxon>
    </lineage>
</organism>
<feature type="domain" description="Rap1a immunity protein" evidence="1">
    <location>
        <begin position="38"/>
        <end position="124"/>
    </location>
</feature>
<evidence type="ECO:0000313" key="3">
    <source>
        <dbReference type="Proteomes" id="UP000001818"/>
    </source>
</evidence>
<proteinExistence type="predicted"/>
<evidence type="ECO:0000259" key="1">
    <source>
        <dbReference type="Pfam" id="PF18602"/>
    </source>
</evidence>
<sequence precursor="true">MELIVTTNREILMRLYIALSLLGVFNFANPVLAGSEFTGNELLVACNSSDEMVKLVCRKYIAGIAQGMRIGISIAGKNGDCLPDQATETQLTRIAVKFMTEAPEHLHYPAAPIVALGLRSVFKCPTQ</sequence>